<dbReference type="SMART" id="SM00271">
    <property type="entry name" value="DnaJ"/>
    <property type="match status" value="1"/>
</dbReference>
<dbReference type="GO" id="GO:0008270">
    <property type="term" value="F:zinc ion binding"/>
    <property type="evidence" value="ECO:0007669"/>
    <property type="project" value="UniProtKB-KW"/>
</dbReference>
<dbReference type="PROSITE" id="PS50076">
    <property type="entry name" value="DNAJ_2"/>
    <property type="match status" value="1"/>
</dbReference>
<dbReference type="EMBL" id="MU167333">
    <property type="protein sequence ID" value="KAG0142948.1"/>
    <property type="molecule type" value="Genomic_DNA"/>
</dbReference>
<reference evidence="9" key="1">
    <citation type="submission" date="2013-11" db="EMBL/GenBank/DDBJ databases">
        <title>Genome sequence of the fusiform rust pathogen reveals effectors for host alternation and coevolution with pine.</title>
        <authorList>
            <consortium name="DOE Joint Genome Institute"/>
            <person name="Smith K."/>
            <person name="Pendleton A."/>
            <person name="Kubisiak T."/>
            <person name="Anderson C."/>
            <person name="Salamov A."/>
            <person name="Aerts A."/>
            <person name="Riley R."/>
            <person name="Clum A."/>
            <person name="Lindquist E."/>
            <person name="Ence D."/>
            <person name="Campbell M."/>
            <person name="Kronenberg Z."/>
            <person name="Feau N."/>
            <person name="Dhillon B."/>
            <person name="Hamelin R."/>
            <person name="Burleigh J."/>
            <person name="Smith J."/>
            <person name="Yandell M."/>
            <person name="Nelson C."/>
            <person name="Grigoriev I."/>
            <person name="Davis J."/>
        </authorList>
    </citation>
    <scope>NUCLEOTIDE SEQUENCE</scope>
    <source>
        <strain evidence="9">G11</strain>
    </source>
</reference>
<evidence type="ECO:0000313" key="9">
    <source>
        <dbReference type="EMBL" id="KAG0142948.1"/>
    </source>
</evidence>
<dbReference type="Gene3D" id="2.10.230.10">
    <property type="entry name" value="Heat shock protein DnaJ, cysteine-rich domain"/>
    <property type="match status" value="1"/>
</dbReference>
<evidence type="ECO:0000313" key="10">
    <source>
        <dbReference type="Proteomes" id="UP000886653"/>
    </source>
</evidence>
<dbReference type="AlphaFoldDB" id="A0A9P6NBM7"/>
<dbReference type="InterPro" id="IPR008971">
    <property type="entry name" value="HSP40/DnaJ_pept-bd"/>
</dbReference>
<dbReference type="Proteomes" id="UP000886653">
    <property type="component" value="Unassembled WGS sequence"/>
</dbReference>
<evidence type="ECO:0000256" key="4">
    <source>
        <dbReference type="ARBA" id="ARBA00022833"/>
    </source>
</evidence>
<evidence type="ECO:0000256" key="6">
    <source>
        <dbReference type="SAM" id="MobiDB-lite"/>
    </source>
</evidence>
<dbReference type="InterPro" id="IPR036410">
    <property type="entry name" value="HSP_DnaJ_Cys-rich_dom_sf"/>
</dbReference>
<dbReference type="Pfam" id="PF00226">
    <property type="entry name" value="DnaJ"/>
    <property type="match status" value="1"/>
</dbReference>
<protein>
    <submittedName>
        <fullName evidence="9">Uncharacterized protein</fullName>
    </submittedName>
</protein>
<dbReference type="Pfam" id="PF01556">
    <property type="entry name" value="DnaJ_C"/>
    <property type="match status" value="1"/>
</dbReference>
<evidence type="ECO:0000256" key="2">
    <source>
        <dbReference type="ARBA" id="ARBA00022737"/>
    </source>
</evidence>
<dbReference type="InterPro" id="IPR001623">
    <property type="entry name" value="DnaJ_domain"/>
</dbReference>
<name>A0A9P6NBM7_9BASI</name>
<keyword evidence="10" id="KW-1185">Reference proteome</keyword>
<keyword evidence="4 5" id="KW-0862">Zinc</keyword>
<dbReference type="Gene3D" id="2.60.260.20">
    <property type="entry name" value="Urease metallochaperone UreE, N-terminal domain"/>
    <property type="match status" value="2"/>
</dbReference>
<dbReference type="GO" id="GO:0006457">
    <property type="term" value="P:protein folding"/>
    <property type="evidence" value="ECO:0007669"/>
    <property type="project" value="InterPro"/>
</dbReference>
<evidence type="ECO:0000256" key="3">
    <source>
        <dbReference type="ARBA" id="ARBA00022771"/>
    </source>
</evidence>
<dbReference type="CDD" id="cd10747">
    <property type="entry name" value="DnaJ_C"/>
    <property type="match status" value="1"/>
</dbReference>
<dbReference type="OrthoDB" id="550424at2759"/>
<feature type="domain" description="CR-type" evidence="8">
    <location>
        <begin position="166"/>
        <end position="250"/>
    </location>
</feature>
<dbReference type="InterPro" id="IPR002939">
    <property type="entry name" value="DnaJ_C"/>
</dbReference>
<sequence>MSPNPTHHGPSRNLYEVLELPQTATRSEIRAAYHRLAKLSHPDKNPGVDPTIFHELQQAYEVLSDVDKKAQYDNRLRHTESMSGTGFGSFTDPTAFHDLFQSWFKEEYTASFFEHTSFGSTSAHFSSHSGHHHHHHHHHHHQSNGGRKTADSSLEFECTLEDLMNGRKVAMEVQRQLGCEACEGLGFGPHMRPKPCQQCDGQGFIMTTLTINGLLASGTAVCTSCQGAGEKLSQRDRCSSCRGSGLRVKKERVEWKITKGMLPGEVICLPDAGDAEPGCRPGNLLLHLKLAPHPTFKTLGSRSRDLILPVSITLSESLLGLDRLVFHHLDGRGVRLRLPPPNEPGYSIIKPGEERVIRGAGLPSRPRTNEPAGDLWIKFEIEWPSEAWVASQDLDFLKHALPAVRPDLGPSLPASTSQIYLTLQSGQFDHQSSHPK</sequence>
<feature type="domain" description="J" evidence="7">
    <location>
        <begin position="13"/>
        <end position="76"/>
    </location>
</feature>
<evidence type="ECO:0000256" key="1">
    <source>
        <dbReference type="ARBA" id="ARBA00022723"/>
    </source>
</evidence>
<dbReference type="GO" id="GO:0051082">
    <property type="term" value="F:unfolded protein binding"/>
    <property type="evidence" value="ECO:0007669"/>
    <property type="project" value="InterPro"/>
</dbReference>
<evidence type="ECO:0000256" key="5">
    <source>
        <dbReference type="PROSITE-ProRule" id="PRU00546"/>
    </source>
</evidence>
<dbReference type="PANTHER" id="PTHR43888">
    <property type="entry name" value="DNAJ-LIKE-2, ISOFORM A-RELATED"/>
    <property type="match status" value="1"/>
</dbReference>
<evidence type="ECO:0000259" key="8">
    <source>
        <dbReference type="PROSITE" id="PS51188"/>
    </source>
</evidence>
<feature type="zinc finger region" description="CR-type" evidence="5">
    <location>
        <begin position="166"/>
        <end position="250"/>
    </location>
</feature>
<dbReference type="PROSITE" id="PS00636">
    <property type="entry name" value="DNAJ_1"/>
    <property type="match status" value="1"/>
</dbReference>
<dbReference type="InterPro" id="IPR001305">
    <property type="entry name" value="HSP_DnaJ_Cys-rich_dom"/>
</dbReference>
<dbReference type="GO" id="GO:0030544">
    <property type="term" value="F:Hsp70 protein binding"/>
    <property type="evidence" value="ECO:0007669"/>
    <property type="project" value="InterPro"/>
</dbReference>
<accession>A0A9P6NBM7</accession>
<dbReference type="Pfam" id="PF00684">
    <property type="entry name" value="DnaJ_CXXCXGXG"/>
    <property type="match status" value="1"/>
</dbReference>
<dbReference type="PROSITE" id="PS51188">
    <property type="entry name" value="ZF_CR"/>
    <property type="match status" value="1"/>
</dbReference>
<keyword evidence="3 5" id="KW-0863">Zinc-finger</keyword>
<proteinExistence type="predicted"/>
<gene>
    <name evidence="9" type="ORF">CROQUDRAFT_680248</name>
</gene>
<dbReference type="FunFam" id="2.10.230.10:FF:000001">
    <property type="entry name" value="DnaJ subfamily A member 2"/>
    <property type="match status" value="1"/>
</dbReference>
<feature type="compositionally biased region" description="Basic residues" evidence="6">
    <location>
        <begin position="129"/>
        <end position="142"/>
    </location>
</feature>
<dbReference type="Gene3D" id="1.10.287.110">
    <property type="entry name" value="DnaJ domain"/>
    <property type="match status" value="1"/>
</dbReference>
<dbReference type="CDD" id="cd06257">
    <property type="entry name" value="DnaJ"/>
    <property type="match status" value="1"/>
</dbReference>
<dbReference type="InterPro" id="IPR044713">
    <property type="entry name" value="DNJA1/2-like"/>
</dbReference>
<evidence type="ECO:0000259" key="7">
    <source>
        <dbReference type="PROSITE" id="PS50076"/>
    </source>
</evidence>
<keyword evidence="2" id="KW-0677">Repeat</keyword>
<dbReference type="SUPFAM" id="SSF57938">
    <property type="entry name" value="DnaJ/Hsp40 cysteine-rich domain"/>
    <property type="match status" value="1"/>
</dbReference>
<organism evidence="9 10">
    <name type="scientific">Cronartium quercuum f. sp. fusiforme G11</name>
    <dbReference type="NCBI Taxonomy" id="708437"/>
    <lineage>
        <taxon>Eukaryota</taxon>
        <taxon>Fungi</taxon>
        <taxon>Dikarya</taxon>
        <taxon>Basidiomycota</taxon>
        <taxon>Pucciniomycotina</taxon>
        <taxon>Pucciniomycetes</taxon>
        <taxon>Pucciniales</taxon>
        <taxon>Coleosporiaceae</taxon>
        <taxon>Cronartium</taxon>
    </lineage>
</organism>
<dbReference type="SUPFAM" id="SSF49493">
    <property type="entry name" value="HSP40/DnaJ peptide-binding domain"/>
    <property type="match status" value="2"/>
</dbReference>
<dbReference type="PRINTS" id="PR00625">
    <property type="entry name" value="JDOMAIN"/>
</dbReference>
<dbReference type="SUPFAM" id="SSF46565">
    <property type="entry name" value="Chaperone J-domain"/>
    <property type="match status" value="1"/>
</dbReference>
<keyword evidence="1 5" id="KW-0479">Metal-binding</keyword>
<comment type="caution">
    <text evidence="9">The sequence shown here is derived from an EMBL/GenBank/DDBJ whole genome shotgun (WGS) entry which is preliminary data.</text>
</comment>
<dbReference type="CDD" id="cd10719">
    <property type="entry name" value="DnaJ_zf"/>
    <property type="match status" value="1"/>
</dbReference>
<dbReference type="InterPro" id="IPR036869">
    <property type="entry name" value="J_dom_sf"/>
</dbReference>
<dbReference type="InterPro" id="IPR018253">
    <property type="entry name" value="DnaJ_domain_CS"/>
</dbReference>
<feature type="region of interest" description="Disordered" evidence="6">
    <location>
        <begin position="124"/>
        <end position="149"/>
    </location>
</feature>